<reference evidence="5" key="1">
    <citation type="submission" date="2025-08" db="UniProtKB">
        <authorList>
            <consortium name="RefSeq"/>
        </authorList>
    </citation>
    <scope>IDENTIFICATION</scope>
    <source>
        <tissue evidence="5">Testes</tissue>
    </source>
</reference>
<dbReference type="SUPFAM" id="SSF117281">
    <property type="entry name" value="Kelch motif"/>
    <property type="match status" value="1"/>
</dbReference>
<dbReference type="PANTHER" id="PTHR45632:SF3">
    <property type="entry name" value="KELCH-LIKE PROTEIN 32"/>
    <property type="match status" value="1"/>
</dbReference>
<evidence type="ECO:0000256" key="1">
    <source>
        <dbReference type="ARBA" id="ARBA00022441"/>
    </source>
</evidence>
<proteinExistence type="predicted"/>
<keyword evidence="2" id="KW-0677">Repeat</keyword>
<protein>
    <submittedName>
        <fullName evidence="5">Kelch-like protein 9-like</fullName>
    </submittedName>
</protein>
<gene>
    <name evidence="5" type="primary">LOC100369223</name>
</gene>
<dbReference type="Gene3D" id="2.120.10.80">
    <property type="entry name" value="Kelch-type beta propeller"/>
    <property type="match status" value="1"/>
</dbReference>
<evidence type="ECO:0000256" key="2">
    <source>
        <dbReference type="ARBA" id="ARBA00022737"/>
    </source>
</evidence>
<name>A0ABM0GPD7_SACKO</name>
<dbReference type="InterPro" id="IPR011705">
    <property type="entry name" value="BACK"/>
</dbReference>
<dbReference type="Pfam" id="PF07707">
    <property type="entry name" value="BACK"/>
    <property type="match status" value="1"/>
</dbReference>
<dbReference type="GeneID" id="100369223"/>
<dbReference type="SMART" id="SM00612">
    <property type="entry name" value="Kelch"/>
    <property type="match status" value="6"/>
</dbReference>
<dbReference type="PROSITE" id="PS50097">
    <property type="entry name" value="BTB"/>
    <property type="match status" value="1"/>
</dbReference>
<dbReference type="InterPro" id="IPR015915">
    <property type="entry name" value="Kelch-typ_b-propeller"/>
</dbReference>
<sequence>MADASSEKYETKKVVAVDYSSKILSGLCMLHSDALLHDVTLIAERKRFQAHRAVLAACSDYFKAMFTSGMRETDQKEVELKGISAKGLGDVLGFVYSGEMDLSMGNIHDILATTTHLQVTPCINVCSDFLESEVRIDNCLLIYQMAQTFSLNNVQAVAYNFLMKHFKEVSRLEDFLQLPFMDLSTFLGSNDICGCTELDLFEIASAWIHHFEDDRLQFAKPLMEEIRFPLMKPFDLANQVRSVDFMLEDPDCMKLLLEAFTYQSMPFHQHQQQSPRTMIRSAEQTLVTLGGYKGRPSEKMMAYCNSGKPVEIQPMAMGVYYHNVTVMDNFLYCVGGQNVKDTAGKEAVSSAFRYNPRSNDWMEIASLQEPRCRFHLSALNGKLYAVGGKNARGQVNTVECYTPHENRWICVAPLDDPRNAHAGATYRNELFVSGGWSNGRYTDSLQSYSPANNTWQNRSCMHTRRGWHGMCSVNNRLYVMGGNHLNSNGDRVDVLTVESYNPITDQWTDLCSLMTPHSETILSVVNMKIYIAGGYSWNAQGKTDRIERYDPETNSWEIIGQLQQKMNGLACCSLVLPKELTDK</sequence>
<dbReference type="SMART" id="SM00875">
    <property type="entry name" value="BACK"/>
    <property type="match status" value="1"/>
</dbReference>
<dbReference type="RefSeq" id="XP_002734385.1">
    <property type="nucleotide sequence ID" value="XM_002734339.2"/>
</dbReference>
<dbReference type="Proteomes" id="UP000694865">
    <property type="component" value="Unplaced"/>
</dbReference>
<organism evidence="4 5">
    <name type="scientific">Saccoglossus kowalevskii</name>
    <name type="common">Acorn worm</name>
    <dbReference type="NCBI Taxonomy" id="10224"/>
    <lineage>
        <taxon>Eukaryota</taxon>
        <taxon>Metazoa</taxon>
        <taxon>Hemichordata</taxon>
        <taxon>Enteropneusta</taxon>
        <taxon>Harrimaniidae</taxon>
        <taxon>Saccoglossus</taxon>
    </lineage>
</organism>
<dbReference type="InterPro" id="IPR000210">
    <property type="entry name" value="BTB/POZ_dom"/>
</dbReference>
<keyword evidence="1" id="KW-0880">Kelch repeat</keyword>
<evidence type="ECO:0000313" key="4">
    <source>
        <dbReference type="Proteomes" id="UP000694865"/>
    </source>
</evidence>
<dbReference type="Pfam" id="PF00651">
    <property type="entry name" value="BTB"/>
    <property type="match status" value="1"/>
</dbReference>
<dbReference type="Pfam" id="PF01344">
    <property type="entry name" value="Kelch_1"/>
    <property type="match status" value="1"/>
</dbReference>
<dbReference type="InterPro" id="IPR017096">
    <property type="entry name" value="BTB-kelch_protein"/>
</dbReference>
<dbReference type="InterPro" id="IPR011333">
    <property type="entry name" value="SKP1/BTB/POZ_sf"/>
</dbReference>
<dbReference type="Gene3D" id="1.25.40.420">
    <property type="match status" value="1"/>
</dbReference>
<dbReference type="Pfam" id="PF24681">
    <property type="entry name" value="Kelch_KLHDC2_KLHL20_DRC7"/>
    <property type="match status" value="1"/>
</dbReference>
<accession>A0ABM0GPD7</accession>
<evidence type="ECO:0000313" key="5">
    <source>
        <dbReference type="RefSeq" id="XP_002734385.1"/>
    </source>
</evidence>
<dbReference type="Gene3D" id="3.30.710.10">
    <property type="entry name" value="Potassium Channel Kv1.1, Chain A"/>
    <property type="match status" value="1"/>
</dbReference>
<dbReference type="SUPFAM" id="SSF54695">
    <property type="entry name" value="POZ domain"/>
    <property type="match status" value="1"/>
</dbReference>
<dbReference type="PANTHER" id="PTHR45632">
    <property type="entry name" value="LD33804P"/>
    <property type="match status" value="1"/>
</dbReference>
<dbReference type="PIRSF" id="PIRSF037037">
    <property type="entry name" value="Kelch-like_protein_gigaxonin"/>
    <property type="match status" value="1"/>
</dbReference>
<dbReference type="SMART" id="SM00225">
    <property type="entry name" value="BTB"/>
    <property type="match status" value="1"/>
</dbReference>
<feature type="domain" description="BTB" evidence="3">
    <location>
        <begin position="37"/>
        <end position="104"/>
    </location>
</feature>
<keyword evidence="4" id="KW-1185">Reference proteome</keyword>
<evidence type="ECO:0000259" key="3">
    <source>
        <dbReference type="PROSITE" id="PS50097"/>
    </source>
</evidence>
<dbReference type="InterPro" id="IPR006652">
    <property type="entry name" value="Kelch_1"/>
</dbReference>